<sequence length="103" mass="11874">MHCYRFYMLASTQTVGAKIQTRAVIFVRSHPTKCDLVLACTAVHQIVAPDTVVIQVLYLKIRLGSAFSSKLSLPFLHTHPFRTNLIRKSRFIHFQVHKLPIHY</sequence>
<protein>
    <submittedName>
        <fullName evidence="1">Uncharacterized protein</fullName>
    </submittedName>
</protein>
<dbReference type="Proteomes" id="UP000018031">
    <property type="component" value="Unassembled WGS sequence"/>
</dbReference>
<reference evidence="2" key="1">
    <citation type="journal article" date="2013" name="Genome">
        <title>Draft Genome Sequences of Porphyromonas crevioricanis JCM 15906T and Porphyromonas cansulci JCM 13913T Isolated from a Canine Oral Cavity.</title>
        <authorList>
            <person name="Sakamoto M."/>
            <person name="Tanaka N."/>
            <person name="Shiwa Y."/>
            <person name="Yoshikawa H."/>
            <person name="Ohkuma M."/>
        </authorList>
    </citation>
    <scope>NUCLEOTIDE SEQUENCE [LARGE SCALE GENOMIC DNA]</scope>
    <source>
        <strain evidence="2">JCM 15906</strain>
    </source>
</reference>
<gene>
    <name evidence="1" type="ORF">PORCRE_8</name>
</gene>
<proteinExistence type="predicted"/>
<organism evidence="1 2">
    <name type="scientific">Porphyromonas crevioricanis JCM 15906</name>
    <dbReference type="NCBI Taxonomy" id="1305617"/>
    <lineage>
        <taxon>Bacteria</taxon>
        <taxon>Pseudomonadati</taxon>
        <taxon>Bacteroidota</taxon>
        <taxon>Bacteroidia</taxon>
        <taxon>Bacteroidales</taxon>
        <taxon>Porphyromonadaceae</taxon>
        <taxon>Porphyromonas</taxon>
    </lineage>
</organism>
<dbReference type="AlphaFoldDB" id="S4N8Z4"/>
<comment type="caution">
    <text evidence="1">The sequence shown here is derived from an EMBL/GenBank/DDBJ whole genome shotgun (WGS) entry which is preliminary data.</text>
</comment>
<evidence type="ECO:0000313" key="1">
    <source>
        <dbReference type="EMBL" id="GAD04326.1"/>
    </source>
</evidence>
<evidence type="ECO:0000313" key="2">
    <source>
        <dbReference type="Proteomes" id="UP000018031"/>
    </source>
</evidence>
<dbReference type="EMBL" id="BAOU01000001">
    <property type="protein sequence ID" value="GAD04326.1"/>
    <property type="molecule type" value="Genomic_DNA"/>
</dbReference>
<name>S4N8Z4_9PORP</name>
<accession>S4N8Z4</accession>
<reference evidence="1 2" key="2">
    <citation type="journal article" date="2013" name="Genome Announc.">
        <title>Draft Genome Sequences of Porphyromonas crevioricanis JCM 15906T and Porphyromonas cansulci JCM 13913T Isolated from a Canine Oral Cavity.</title>
        <authorList>
            <person name="Sakamoto M."/>
            <person name="Tanaka N."/>
            <person name="Shiwa Y."/>
            <person name="Yoshikawa H."/>
            <person name="Ohkuma M."/>
        </authorList>
    </citation>
    <scope>NUCLEOTIDE SEQUENCE [LARGE SCALE GENOMIC DNA]</scope>
    <source>
        <strain evidence="1 2">JCM 15906</strain>
    </source>
</reference>